<proteinExistence type="predicted"/>
<dbReference type="Proteomes" id="UP000324222">
    <property type="component" value="Unassembled WGS sequence"/>
</dbReference>
<name>A0A5B7DW31_PORTR</name>
<accession>A0A5B7DW31</accession>
<dbReference type="AlphaFoldDB" id="A0A5B7DW31"/>
<feature type="compositionally biased region" description="Polar residues" evidence="1">
    <location>
        <begin position="30"/>
        <end position="40"/>
    </location>
</feature>
<reference evidence="2 3" key="1">
    <citation type="submission" date="2019-05" db="EMBL/GenBank/DDBJ databases">
        <title>Another draft genome of Portunus trituberculatus and its Hox gene families provides insights of decapod evolution.</title>
        <authorList>
            <person name="Jeong J.-H."/>
            <person name="Song I."/>
            <person name="Kim S."/>
            <person name="Choi T."/>
            <person name="Kim D."/>
            <person name="Ryu S."/>
            <person name="Kim W."/>
        </authorList>
    </citation>
    <scope>NUCLEOTIDE SEQUENCE [LARGE SCALE GENOMIC DNA]</scope>
    <source>
        <tissue evidence="2">Muscle</tissue>
    </source>
</reference>
<protein>
    <submittedName>
        <fullName evidence="2">Uncharacterized protein</fullName>
    </submittedName>
</protein>
<feature type="region of interest" description="Disordered" evidence="1">
    <location>
        <begin position="1"/>
        <end position="71"/>
    </location>
</feature>
<evidence type="ECO:0000256" key="1">
    <source>
        <dbReference type="SAM" id="MobiDB-lite"/>
    </source>
</evidence>
<comment type="caution">
    <text evidence="2">The sequence shown here is derived from an EMBL/GenBank/DDBJ whole genome shotgun (WGS) entry which is preliminary data.</text>
</comment>
<evidence type="ECO:0000313" key="2">
    <source>
        <dbReference type="EMBL" id="MPC25618.1"/>
    </source>
</evidence>
<keyword evidence="3" id="KW-1185">Reference proteome</keyword>
<evidence type="ECO:0000313" key="3">
    <source>
        <dbReference type="Proteomes" id="UP000324222"/>
    </source>
</evidence>
<sequence length="92" mass="10010">MEARNVTVYPRSRLPDAHSPPRSTGPGGATNMSVGATSRQRLAPFLSGRLPTLPGLEKTSNQRHREGPRQAEWEKGGTTVVLVFVTVMSGRR</sequence>
<dbReference type="EMBL" id="VSRR010001486">
    <property type="protein sequence ID" value="MPC25618.1"/>
    <property type="molecule type" value="Genomic_DNA"/>
</dbReference>
<gene>
    <name evidence="2" type="ORF">E2C01_018738</name>
</gene>
<organism evidence="2 3">
    <name type="scientific">Portunus trituberculatus</name>
    <name type="common">Swimming crab</name>
    <name type="synonym">Neptunus trituberculatus</name>
    <dbReference type="NCBI Taxonomy" id="210409"/>
    <lineage>
        <taxon>Eukaryota</taxon>
        <taxon>Metazoa</taxon>
        <taxon>Ecdysozoa</taxon>
        <taxon>Arthropoda</taxon>
        <taxon>Crustacea</taxon>
        <taxon>Multicrustacea</taxon>
        <taxon>Malacostraca</taxon>
        <taxon>Eumalacostraca</taxon>
        <taxon>Eucarida</taxon>
        <taxon>Decapoda</taxon>
        <taxon>Pleocyemata</taxon>
        <taxon>Brachyura</taxon>
        <taxon>Eubrachyura</taxon>
        <taxon>Portunoidea</taxon>
        <taxon>Portunidae</taxon>
        <taxon>Portuninae</taxon>
        <taxon>Portunus</taxon>
    </lineage>
</organism>